<reference evidence="1 2" key="1">
    <citation type="submission" date="2015-05" db="EMBL/GenBank/DDBJ databases">
        <authorList>
            <person name="Goodhead I."/>
        </authorList>
    </citation>
    <scope>NUCLEOTIDE SEQUENCE [LARGE SCALE GENOMIC DNA]</scope>
    <source>
        <strain evidence="2">morsitans</strain>
    </source>
</reference>
<gene>
    <name evidence="1" type="ORF">SGGMMB4_02693</name>
</gene>
<name>A0A193QIZ5_SODGM</name>
<sequence>MATGEHRTGENLQVGILSVSGAESIGLRRLRKFLSSFAVCLSL</sequence>
<evidence type="ECO:0000313" key="1">
    <source>
        <dbReference type="EMBL" id="CRL45147.1"/>
    </source>
</evidence>
<dbReference type="EMBL" id="LN854557">
    <property type="protein sequence ID" value="CRL45147.1"/>
    <property type="molecule type" value="Genomic_DNA"/>
</dbReference>
<proteinExistence type="predicted"/>
<dbReference type="Proteomes" id="UP000245838">
    <property type="component" value="Chromosome sggmmb4_Chromosome"/>
</dbReference>
<dbReference type="AlphaFoldDB" id="A0A193QIZ5"/>
<accession>A0A193QIZ5</accession>
<evidence type="ECO:0000313" key="2">
    <source>
        <dbReference type="Proteomes" id="UP000245838"/>
    </source>
</evidence>
<protein>
    <submittedName>
        <fullName evidence="1">Uncharacterized protein</fullName>
    </submittedName>
</protein>
<organism evidence="1 2">
    <name type="scientific">Sodalis glossinidius (strain morsitans)</name>
    <dbReference type="NCBI Taxonomy" id="343509"/>
    <lineage>
        <taxon>Bacteria</taxon>
        <taxon>Pseudomonadati</taxon>
        <taxon>Pseudomonadota</taxon>
        <taxon>Gammaproteobacteria</taxon>
        <taxon>Enterobacterales</taxon>
        <taxon>Bruguierivoracaceae</taxon>
        <taxon>Sodalis</taxon>
    </lineage>
</organism>